<feature type="coiled-coil region" evidence="1">
    <location>
        <begin position="1420"/>
        <end position="1447"/>
    </location>
</feature>
<gene>
    <name evidence="3" type="ORF">Ate02nite_81600</name>
</gene>
<dbReference type="EMBL" id="BOMY01000051">
    <property type="protein sequence ID" value="GIF25430.1"/>
    <property type="molecule type" value="Genomic_DNA"/>
</dbReference>
<dbReference type="InterPro" id="IPR035099">
    <property type="entry name" value="Anthrax_toxin_C-terminal"/>
</dbReference>
<proteinExistence type="predicted"/>
<accession>A0A919TYM3</accession>
<feature type="compositionally biased region" description="Basic and acidic residues" evidence="2">
    <location>
        <begin position="895"/>
        <end position="914"/>
    </location>
</feature>
<dbReference type="Proteomes" id="UP000623608">
    <property type="component" value="Unassembled WGS sequence"/>
</dbReference>
<protein>
    <submittedName>
        <fullName evidence="3">Uncharacterized protein</fullName>
    </submittedName>
</protein>
<reference evidence="3" key="1">
    <citation type="submission" date="2021-01" db="EMBL/GenBank/DDBJ databases">
        <title>Whole genome shotgun sequence of Actinoplanes tereljensis NBRC 105297.</title>
        <authorList>
            <person name="Komaki H."/>
            <person name="Tamura T."/>
        </authorList>
    </citation>
    <scope>NUCLEOTIDE SEQUENCE</scope>
    <source>
        <strain evidence="3">NBRC 105297</strain>
    </source>
</reference>
<feature type="region of interest" description="Disordered" evidence="2">
    <location>
        <begin position="1197"/>
        <end position="1246"/>
    </location>
</feature>
<dbReference type="RefSeq" id="WP_203813246.1">
    <property type="nucleotide sequence ID" value="NZ_BOMY01000051.1"/>
</dbReference>
<sequence>MRSADLSSEVGGGAQREAIAAAPAGALPQFGGNRAIAALIDAAKDVAVVLTAPPSPALDDPSFNPTSRAHDLVRAVDTSDYDPRFKPGTYLEDVEAERRKVDFATAVAALDGLTASQVVRVEQIFYEFDKSSLRDGLFGLGTSGRKADLKPDQVVHLQALMRGTKPEPIPLEVMAELRTYPPEIAGRLKADLERRADAGPALNRHTAEAAELHRLLAGDLDEGRRERVMALHRRSGDEIDAMDALYAKEFGKDTLAVDLNRRLTGLQAMRMTELREGNFAQADACAIEDKRRRIEELNQEDQQGYGVVADVLREQRKEKKQELTRDIQGILELNRQEALADPSKSAGVAVAERFQKILGPTLGEELNRTLGKEDAAVINAAMDPWNSSGSANLIRAAAAQLVADEKNGKTSSKRIAETLETFRKLAQHDLIAQAHDPQVPPAQKQALLADLDGAVTRLARRYIDDYRAEYAKLTGGQGRTYDQIVAGASDADEKYLGDLTTGGGQAADLDELEHAMGKRDVGQVKAILKRQPSGEQVDELVAAYQQRHPERDLRRELFGRDALGATASPELAQIGSSMLVKGGLVTGRDAAQVAEQLSKPAAGAGPEAEARWLAQGGRTEYDVTMDHRGATGVLREIGDDPETQRLLERTKSDLVTLGKQVEAEKDPAKRARLVAEMRRLRATLTGDADAYEKDNARVLGQIQSALSFAVSIALAVAIPGGGATLAAFLQTTAVNIAATVASNFVIKMGDYSLADLRADVLGGALGAGGAKFGEAVMGKVAAAVMRPAGEAAAEAAGKLGVQTALAHEVGALAAAGEKVIIEVEEFGVRAAAGEAATIAVPTAWEIGAQEVGGFFGGLYGPKVLTGDFSLSAEEVLQALAGTLAGKVAHRNKGKGATEEPAHPGEEAPQRKPGEGEAAPPPIERAVFHPEPVLSNADAFGPRSPKEMLLDSGIPPASAKGFQEVADAFNVVLKVRPTNTASLPVLDAGGVAKPELIKAKTVNRTDQLIGAPADGLGKVGFFDPKMPSAQILEVLSPGERQAVDQRFKQRAEEYAHYRDEYGKLQAEGLLKMADGVLQIADPRTGEFRDIGGDHDLFEITNADPNGPPLHPDVRRGIINQLRSMGINVEHGDHAGWKHDSPQTHDPAADAKIREQHETTEPLVAFVPKSQPRHVMAGDPVTGPARTEGVGDRFLPAATGTVIEPGPAGPERRPGETDFSVEPRPTTAEEIAASREREPSAMMGRSTEAPAGLEVEPVNYRMAVDLHRLRQQWAGVKEAHDRARMLVLGVAMNVEHTGVPIPTVHAVTGENSYFHPDVWLIEIGHPAIANDHPTTAQFAEMADHARHEMEHAVLEFRVARREAARSGETAEALSARLGIAETTAKAAIAANQGGFEDIANTPLDARTAAINESIRGDGARDRAEILARLEAAETALEQARARVDRDAATAIDEALEIYHEAHEAYTGLPDEALAWDAGRQVQLAVRQHQDFLGRMEAADKALGGAKEALEIAKESGGPVKKLRDAVGDAQKRIDGLLAELADRTGTPQP</sequence>
<keyword evidence="1" id="KW-0175">Coiled coil</keyword>
<evidence type="ECO:0000256" key="1">
    <source>
        <dbReference type="SAM" id="Coils"/>
    </source>
</evidence>
<dbReference type="SUPFAM" id="SSF81298">
    <property type="entry name" value="Adenylylcyclase toxin (the edema factor)"/>
    <property type="match status" value="1"/>
</dbReference>
<keyword evidence="4" id="KW-1185">Reference proteome</keyword>
<organism evidence="3 4">
    <name type="scientific">Paractinoplanes tereljensis</name>
    <dbReference type="NCBI Taxonomy" id="571912"/>
    <lineage>
        <taxon>Bacteria</taxon>
        <taxon>Bacillati</taxon>
        <taxon>Actinomycetota</taxon>
        <taxon>Actinomycetes</taxon>
        <taxon>Micromonosporales</taxon>
        <taxon>Micromonosporaceae</taxon>
        <taxon>Paractinoplanes</taxon>
    </lineage>
</organism>
<evidence type="ECO:0000313" key="4">
    <source>
        <dbReference type="Proteomes" id="UP000623608"/>
    </source>
</evidence>
<feature type="region of interest" description="Disordered" evidence="2">
    <location>
        <begin position="889"/>
        <end position="922"/>
    </location>
</feature>
<name>A0A919TYM3_9ACTN</name>
<evidence type="ECO:0000256" key="2">
    <source>
        <dbReference type="SAM" id="MobiDB-lite"/>
    </source>
</evidence>
<evidence type="ECO:0000313" key="3">
    <source>
        <dbReference type="EMBL" id="GIF25430.1"/>
    </source>
</evidence>
<comment type="caution">
    <text evidence="3">The sequence shown here is derived from an EMBL/GenBank/DDBJ whole genome shotgun (WGS) entry which is preliminary data.</text>
</comment>